<evidence type="ECO:0000313" key="3">
    <source>
        <dbReference type="EMBL" id="MDQ1024702.1"/>
    </source>
</evidence>
<dbReference type="Proteomes" id="UP001230328">
    <property type="component" value="Unassembled WGS sequence"/>
</dbReference>
<dbReference type="EMBL" id="JAUSZI010000002">
    <property type="protein sequence ID" value="MDQ1030427.1"/>
    <property type="molecule type" value="Genomic_DNA"/>
</dbReference>
<evidence type="ECO:0000259" key="1">
    <source>
        <dbReference type="Pfam" id="PF01548"/>
    </source>
</evidence>
<dbReference type="EMBL" id="JAUSZI010000002">
    <property type="protein sequence ID" value="MDQ1029051.1"/>
    <property type="molecule type" value="Genomic_DNA"/>
</dbReference>
<evidence type="ECO:0000313" key="8">
    <source>
        <dbReference type="Proteomes" id="UP001230328"/>
    </source>
</evidence>
<evidence type="ECO:0000259" key="2">
    <source>
        <dbReference type="Pfam" id="PF02371"/>
    </source>
</evidence>
<evidence type="ECO:0000313" key="5">
    <source>
        <dbReference type="EMBL" id="MDQ1029051.1"/>
    </source>
</evidence>
<dbReference type="NCBIfam" id="NF033542">
    <property type="entry name" value="transpos_IS110"/>
    <property type="match status" value="1"/>
</dbReference>
<evidence type="ECO:0000313" key="7">
    <source>
        <dbReference type="EMBL" id="MDQ1032973.1"/>
    </source>
</evidence>
<dbReference type="EMBL" id="JAUSZI010000002">
    <property type="protein sequence ID" value="MDQ1024702.1"/>
    <property type="molecule type" value="Genomic_DNA"/>
</dbReference>
<reference evidence="5 8" key="1">
    <citation type="submission" date="2023-07" db="EMBL/GenBank/DDBJ databases">
        <title>Comparative genomics of wheat-associated soil bacteria to identify genetic determinants of phenazine resistance.</title>
        <authorList>
            <person name="Mouncey N."/>
        </authorList>
    </citation>
    <scope>NUCLEOTIDE SEQUENCE [LARGE SCALE GENOMIC DNA]</scope>
    <source>
        <strain evidence="5 8">V2I4</strain>
    </source>
</reference>
<proteinExistence type="predicted"/>
<sequence length="423" mass="47414">MARQDVKDEVLYLRAAGLDLGKRFLLACVRTPCLKRPGTWTLETERFATTPAEIRRLLAWLLERRVEVVVLEATSDYWRHLYYTLQPHLNLMLVNPAHLKGIRGRKSDPSDAAFLARAGASGMVMGSFVPEREIRELRDLTRRRTQLITARGQEAQRLEKELEDTGMKLSSVLSDITGASGRAIINALIGGERDPQALADLAIRRARSKIPALVEALDGTFTEHHAFMCRHYLDEIDHLTATADQLDQRITALLTRLEHNKDIENLDTIPGIGPAAAEIIIAETGGDMTQFATAGHLASWIGVCPGMNESAGVTKSARTRNGNSNLKRLLGIAAMSVTRNKDCYLSAYYRRIAARRGRQRALVAVMRKLAVAIWHILRHKTRYQDLGADYFTRRDPERAMRRMTKEANRLGLTVRFEPIAATA</sequence>
<dbReference type="InterPro" id="IPR003346">
    <property type="entry name" value="Transposase_20"/>
</dbReference>
<comment type="caution">
    <text evidence="5">The sequence shown here is derived from an EMBL/GenBank/DDBJ whole genome shotgun (WGS) entry which is preliminary data.</text>
</comment>
<keyword evidence="8" id="KW-1185">Reference proteome</keyword>
<protein>
    <submittedName>
        <fullName evidence="5">Transposase</fullName>
    </submittedName>
</protein>
<name>A0ABU0T271_9ACTN</name>
<feature type="domain" description="Transposase IS116/IS110/IS902 C-terminal" evidence="2">
    <location>
        <begin position="264"/>
        <end position="349"/>
    </location>
</feature>
<evidence type="ECO:0000313" key="6">
    <source>
        <dbReference type="EMBL" id="MDQ1030427.1"/>
    </source>
</evidence>
<dbReference type="PANTHER" id="PTHR33055">
    <property type="entry name" value="TRANSPOSASE FOR INSERTION SEQUENCE ELEMENT IS1111A"/>
    <property type="match status" value="1"/>
</dbReference>
<dbReference type="PANTHER" id="PTHR33055:SF15">
    <property type="entry name" value="TRANSPOSASE-RELATED"/>
    <property type="match status" value="1"/>
</dbReference>
<dbReference type="Pfam" id="PF01548">
    <property type="entry name" value="DEDD_Tnp_IS110"/>
    <property type="match status" value="1"/>
</dbReference>
<gene>
    <name evidence="3" type="ORF">QF035_002284</name>
    <name evidence="4" type="ORF">QF035_004731</name>
    <name evidence="5" type="ORF">QF035_006633</name>
    <name evidence="6" type="ORF">QF035_008009</name>
    <name evidence="7" type="ORF">QF035_010555</name>
</gene>
<dbReference type="EMBL" id="JAUSZI010000002">
    <property type="protein sequence ID" value="MDQ1032973.1"/>
    <property type="molecule type" value="Genomic_DNA"/>
</dbReference>
<evidence type="ECO:0000313" key="4">
    <source>
        <dbReference type="EMBL" id="MDQ1027149.1"/>
    </source>
</evidence>
<dbReference type="InterPro" id="IPR002525">
    <property type="entry name" value="Transp_IS110-like_N"/>
</dbReference>
<feature type="domain" description="Transposase IS110-like N-terminal" evidence="1">
    <location>
        <begin position="16"/>
        <end position="164"/>
    </location>
</feature>
<organism evidence="5 8">
    <name type="scientific">Streptomyces umbrinus</name>
    <dbReference type="NCBI Taxonomy" id="67370"/>
    <lineage>
        <taxon>Bacteria</taxon>
        <taxon>Bacillati</taxon>
        <taxon>Actinomycetota</taxon>
        <taxon>Actinomycetes</taxon>
        <taxon>Kitasatosporales</taxon>
        <taxon>Streptomycetaceae</taxon>
        <taxon>Streptomyces</taxon>
        <taxon>Streptomyces phaeochromogenes group</taxon>
    </lineage>
</organism>
<dbReference type="EMBL" id="JAUSZI010000002">
    <property type="protein sequence ID" value="MDQ1027149.1"/>
    <property type="molecule type" value="Genomic_DNA"/>
</dbReference>
<dbReference type="RefSeq" id="WP_307519984.1">
    <property type="nucleotide sequence ID" value="NZ_JAUSZI010000002.1"/>
</dbReference>
<accession>A0ABU0T271</accession>
<dbReference type="Pfam" id="PF02371">
    <property type="entry name" value="Transposase_20"/>
    <property type="match status" value="1"/>
</dbReference>
<dbReference type="InterPro" id="IPR047650">
    <property type="entry name" value="Transpos_IS110"/>
</dbReference>